<gene>
    <name evidence="1" type="ORF">HFV08_05440</name>
</gene>
<organism evidence="1 2">
    <name type="scientific">Streptomyces physcomitrii</name>
    <dbReference type="NCBI Taxonomy" id="2724184"/>
    <lineage>
        <taxon>Bacteria</taxon>
        <taxon>Bacillati</taxon>
        <taxon>Actinomycetota</taxon>
        <taxon>Actinomycetes</taxon>
        <taxon>Kitasatosporales</taxon>
        <taxon>Streptomycetaceae</taxon>
        <taxon>Streptomyces</taxon>
    </lineage>
</organism>
<comment type="caution">
    <text evidence="1">The sequence shown here is derived from an EMBL/GenBank/DDBJ whole genome shotgun (WGS) entry which is preliminary data.</text>
</comment>
<evidence type="ECO:0000313" key="1">
    <source>
        <dbReference type="EMBL" id="NKI40701.1"/>
    </source>
</evidence>
<evidence type="ECO:0000313" key="2">
    <source>
        <dbReference type="Proteomes" id="UP000772196"/>
    </source>
</evidence>
<evidence type="ECO:0008006" key="3">
    <source>
        <dbReference type="Google" id="ProtNLM"/>
    </source>
</evidence>
<dbReference type="RefSeq" id="WP_168536328.1">
    <property type="nucleotide sequence ID" value="NZ_JAAWWP010000002.1"/>
</dbReference>
<name>A0ABX1GX68_9ACTN</name>
<keyword evidence="2" id="KW-1185">Reference proteome</keyword>
<proteinExistence type="predicted"/>
<reference evidence="1 2" key="1">
    <citation type="submission" date="2020-04" db="EMBL/GenBank/DDBJ databases">
        <title>Phylogenetic Diversity and Antibacterial Activity against Ralstonia solanacearum of Endophytic Actinomycete Isolated from Moss.</title>
        <authorList>
            <person name="Zhuang X."/>
        </authorList>
    </citation>
    <scope>NUCLEOTIDE SEQUENCE [LARGE SCALE GENOMIC DNA]</scope>
    <source>
        <strain evidence="1 2">LD120</strain>
    </source>
</reference>
<dbReference type="Pfam" id="PF24389">
    <property type="entry name" value="ORC-CDC6-like"/>
    <property type="match status" value="1"/>
</dbReference>
<sequence>MSKNELHFRTEDLTLEDVDKYFVETEFDRQTIDALKSKKTVVLQGARGVGKSFLLKVAQKEMNEDFSNSKTLAVYVTFNTTGLLQTSDPERFKHWMLAKICNRIIREARKKGVLQSKSSVFATLSSDADDDAIASRLETLYKSLEDAWKNDSAPVEADSGIDPEMIKDAVEDLCDQAGASRIVLLIDEAAHVFIPAQQRQFFTVMRDLRSPYLSVKAAVYPGVTYFGDSFQMSHDAELINVSRDILDPGYLTSMREIVIRQAPDLEPTINRYGAVFDAVAFASSGNPRNLLRTVSDASPLNSNNAQRVLKEYYRDAIWSEHSSLGDRYVGHRAVIDWGREFLQQEVIPLLRKKQRQTGDPDKRVFLWIHRDAPAAVKEALRLLCYSGILHEAGTGVVATRGLTGARYMLNIGTRVGPEADPVSAANWLRGSSISIKRFVEFGANHEAYESIAKLDVEKMDEVRQEFIKSQLDRTVDQLDMTAFARKKLKELGFDTVGKILAASETDLQEAKYVGTVRSRQMMNIATAAVMEYLSG</sequence>
<dbReference type="InterPro" id="IPR056955">
    <property type="entry name" value="ORC-CDC6-like"/>
</dbReference>
<dbReference type="SUPFAM" id="SSF52540">
    <property type="entry name" value="P-loop containing nucleoside triphosphate hydrolases"/>
    <property type="match status" value="1"/>
</dbReference>
<dbReference type="Gene3D" id="3.40.50.300">
    <property type="entry name" value="P-loop containing nucleotide triphosphate hydrolases"/>
    <property type="match status" value="1"/>
</dbReference>
<accession>A0ABX1GX68</accession>
<dbReference type="SUPFAM" id="SSF47789">
    <property type="entry name" value="C-terminal domain of RNA polymerase alpha subunit"/>
    <property type="match status" value="1"/>
</dbReference>
<dbReference type="EMBL" id="JAAWWP010000002">
    <property type="protein sequence ID" value="NKI40701.1"/>
    <property type="molecule type" value="Genomic_DNA"/>
</dbReference>
<dbReference type="Proteomes" id="UP000772196">
    <property type="component" value="Unassembled WGS sequence"/>
</dbReference>
<dbReference type="InterPro" id="IPR027417">
    <property type="entry name" value="P-loop_NTPase"/>
</dbReference>
<protein>
    <recommendedName>
        <fullName evidence="3">Orc1-like AAA ATPase domain-containing protein</fullName>
    </recommendedName>
</protein>